<dbReference type="RefSeq" id="XP_040787998.1">
    <property type="nucleotide sequence ID" value="XM_040936876.1"/>
</dbReference>
<evidence type="ECO:0000313" key="3">
    <source>
        <dbReference type="Proteomes" id="UP000800039"/>
    </source>
</evidence>
<keyword evidence="3" id="KW-1185">Reference proteome</keyword>
<feature type="region of interest" description="Disordered" evidence="1">
    <location>
        <begin position="89"/>
        <end position="128"/>
    </location>
</feature>
<proteinExistence type="predicted"/>
<evidence type="ECO:0000256" key="1">
    <source>
        <dbReference type="SAM" id="MobiDB-lite"/>
    </source>
</evidence>
<organism evidence="2 3">
    <name type="scientific">Cucurbitaria berberidis CBS 394.84</name>
    <dbReference type="NCBI Taxonomy" id="1168544"/>
    <lineage>
        <taxon>Eukaryota</taxon>
        <taxon>Fungi</taxon>
        <taxon>Dikarya</taxon>
        <taxon>Ascomycota</taxon>
        <taxon>Pezizomycotina</taxon>
        <taxon>Dothideomycetes</taxon>
        <taxon>Pleosporomycetidae</taxon>
        <taxon>Pleosporales</taxon>
        <taxon>Pleosporineae</taxon>
        <taxon>Cucurbitariaceae</taxon>
        <taxon>Cucurbitaria</taxon>
    </lineage>
</organism>
<reference evidence="2" key="1">
    <citation type="submission" date="2020-01" db="EMBL/GenBank/DDBJ databases">
        <authorList>
            <consortium name="DOE Joint Genome Institute"/>
            <person name="Haridas S."/>
            <person name="Albert R."/>
            <person name="Binder M."/>
            <person name="Bloem J."/>
            <person name="Labutti K."/>
            <person name="Salamov A."/>
            <person name="Andreopoulos B."/>
            <person name="Baker S.E."/>
            <person name="Barry K."/>
            <person name="Bills G."/>
            <person name="Bluhm B.H."/>
            <person name="Cannon C."/>
            <person name="Castanera R."/>
            <person name="Culley D.E."/>
            <person name="Daum C."/>
            <person name="Ezra D."/>
            <person name="Gonzalez J.B."/>
            <person name="Henrissat B."/>
            <person name="Kuo A."/>
            <person name="Liang C."/>
            <person name="Lipzen A."/>
            <person name="Lutzoni F."/>
            <person name="Magnuson J."/>
            <person name="Mondo S."/>
            <person name="Nolan M."/>
            <person name="Ohm R."/>
            <person name="Pangilinan J."/>
            <person name="Park H.-J."/>
            <person name="Ramirez L."/>
            <person name="Alfaro M."/>
            <person name="Sun H."/>
            <person name="Tritt A."/>
            <person name="Yoshinaga Y."/>
            <person name="Zwiers L.-H."/>
            <person name="Turgeon B.G."/>
            <person name="Goodwin S.B."/>
            <person name="Spatafora J.W."/>
            <person name="Crous P.W."/>
            <person name="Grigoriev I.V."/>
        </authorList>
    </citation>
    <scope>NUCLEOTIDE SEQUENCE</scope>
    <source>
        <strain evidence="2">CBS 394.84</strain>
    </source>
</reference>
<dbReference type="Proteomes" id="UP000800039">
    <property type="component" value="Unassembled WGS sequence"/>
</dbReference>
<sequence>MGCTSCLGFANPNGDRGHDAERTISDSRGCSCDKSHTETTLIVHPPVPPAPKTKSASSTLASFVQQADDVTQQIKDITRMLDQAWRDDRPAAAAKPVKAARSTDRGPLKMPKPINWDAPRYPPPSRFKERPCEIRADIPKSGYRRASRVVAELETPKVSKPKQTVYNECGETSKNEQAHIEIALQQKDRPSCPSVAKSAADMLENQDGARERGEMIGKGWLTVYMKGRNDGRTTKELLKDVDMYSEEGEGWEMIASEEEEMWDIVER</sequence>
<comment type="caution">
    <text evidence="2">The sequence shown here is derived from an EMBL/GenBank/DDBJ whole genome shotgun (WGS) entry which is preliminary data.</text>
</comment>
<gene>
    <name evidence="2" type="ORF">K460DRAFT_405694</name>
</gene>
<dbReference type="AlphaFoldDB" id="A0A9P4L7W9"/>
<accession>A0A9P4L7W9</accession>
<protein>
    <submittedName>
        <fullName evidence="2">Uncharacterized protein</fullName>
    </submittedName>
</protein>
<dbReference type="EMBL" id="ML976616">
    <property type="protein sequence ID" value="KAF1845435.1"/>
    <property type="molecule type" value="Genomic_DNA"/>
</dbReference>
<evidence type="ECO:0000313" key="2">
    <source>
        <dbReference type="EMBL" id="KAF1845435.1"/>
    </source>
</evidence>
<name>A0A9P4L7W9_9PLEO</name>
<feature type="compositionally biased region" description="Low complexity" evidence="1">
    <location>
        <begin position="91"/>
        <end position="100"/>
    </location>
</feature>
<dbReference type="GeneID" id="63854126"/>